<evidence type="ECO:0000256" key="3">
    <source>
        <dbReference type="ARBA" id="ARBA00021452"/>
    </source>
</evidence>
<gene>
    <name evidence="12" type="ORF">CBOVIS_LOCUS10407</name>
</gene>
<dbReference type="InterPro" id="IPR019194">
    <property type="entry name" value="Tscrpt_elong_fac_Eaf_N"/>
</dbReference>
<evidence type="ECO:0000256" key="7">
    <source>
        <dbReference type="ARBA" id="ARBA00023163"/>
    </source>
</evidence>
<evidence type="ECO:0000256" key="9">
    <source>
        <dbReference type="ARBA" id="ARBA00025617"/>
    </source>
</evidence>
<proteinExistence type="inferred from homology"/>
<evidence type="ECO:0000313" key="13">
    <source>
        <dbReference type="Proteomes" id="UP000494206"/>
    </source>
</evidence>
<evidence type="ECO:0000256" key="1">
    <source>
        <dbReference type="ARBA" id="ARBA00004123"/>
    </source>
</evidence>
<dbReference type="OrthoDB" id="125903at2759"/>
<comment type="caution">
    <text evidence="12">The sequence shown here is derived from an EMBL/GenBank/DDBJ whole genome shotgun (WGS) entry which is preliminary data.</text>
</comment>
<evidence type="ECO:0000256" key="5">
    <source>
        <dbReference type="ARBA" id="ARBA00023015"/>
    </source>
</evidence>
<evidence type="ECO:0000259" key="11">
    <source>
        <dbReference type="Pfam" id="PF09816"/>
    </source>
</evidence>
<keyword evidence="8" id="KW-0539">Nucleus</keyword>
<evidence type="ECO:0000256" key="4">
    <source>
        <dbReference type="ARBA" id="ARBA00022553"/>
    </source>
</evidence>
<protein>
    <recommendedName>
        <fullName evidence="3">Ell-associated factor Eaf</fullName>
    </recommendedName>
</protein>
<evidence type="ECO:0000256" key="8">
    <source>
        <dbReference type="ARBA" id="ARBA00023242"/>
    </source>
</evidence>
<comment type="similarity">
    <text evidence="2">Belongs to the EAF family.</text>
</comment>
<feature type="compositionally biased region" description="Low complexity" evidence="10">
    <location>
        <begin position="151"/>
        <end position="164"/>
    </location>
</feature>
<keyword evidence="13" id="KW-1185">Reference proteome</keyword>
<dbReference type="AlphaFoldDB" id="A0A8S1F9C9"/>
<dbReference type="PANTHER" id="PTHR15970">
    <property type="entry name" value="ELL-ASSOCIATED FACTOR EAF"/>
    <property type="match status" value="1"/>
</dbReference>
<evidence type="ECO:0000256" key="10">
    <source>
        <dbReference type="SAM" id="MobiDB-lite"/>
    </source>
</evidence>
<name>A0A8S1F9C9_9PELO</name>
<keyword evidence="7" id="KW-0804">Transcription</keyword>
<dbReference type="Proteomes" id="UP000494206">
    <property type="component" value="Unassembled WGS sequence"/>
</dbReference>
<feature type="compositionally biased region" description="Basic and acidic residues" evidence="10">
    <location>
        <begin position="139"/>
        <end position="150"/>
    </location>
</feature>
<dbReference type="PANTHER" id="PTHR15970:SF2">
    <property type="entry name" value="ELL-ASSOCIATED FACTOR EAF"/>
    <property type="match status" value="1"/>
</dbReference>
<evidence type="ECO:0000256" key="2">
    <source>
        <dbReference type="ARBA" id="ARBA00007798"/>
    </source>
</evidence>
<evidence type="ECO:0000256" key="6">
    <source>
        <dbReference type="ARBA" id="ARBA00023159"/>
    </source>
</evidence>
<keyword evidence="5" id="KW-0805">Transcription regulation</keyword>
<feature type="domain" description="Transcription elongation factor Eaf N-terminal" evidence="11">
    <location>
        <begin position="12"/>
        <end position="113"/>
    </location>
</feature>
<dbReference type="GO" id="GO:0032783">
    <property type="term" value="C:super elongation complex"/>
    <property type="evidence" value="ECO:0007669"/>
    <property type="project" value="InterPro"/>
</dbReference>
<feature type="region of interest" description="Disordered" evidence="10">
    <location>
        <begin position="101"/>
        <end position="237"/>
    </location>
</feature>
<comment type="function">
    <text evidence="9">Promotes transcriptional elongation by Su(Tpl)/ELL. Essential for development.</text>
</comment>
<dbReference type="GO" id="GO:0006368">
    <property type="term" value="P:transcription elongation by RNA polymerase II"/>
    <property type="evidence" value="ECO:0007669"/>
    <property type="project" value="InterPro"/>
</dbReference>
<reference evidence="12 13" key="1">
    <citation type="submission" date="2020-04" db="EMBL/GenBank/DDBJ databases">
        <authorList>
            <person name="Laetsch R D."/>
            <person name="Stevens L."/>
            <person name="Kumar S."/>
            <person name="Blaxter L. M."/>
        </authorList>
    </citation>
    <scope>NUCLEOTIDE SEQUENCE [LARGE SCALE GENOMIC DNA]</scope>
</reference>
<dbReference type="GO" id="GO:0003711">
    <property type="term" value="F:transcription elongation factor activity"/>
    <property type="evidence" value="ECO:0007669"/>
    <property type="project" value="TreeGrafter"/>
</dbReference>
<dbReference type="EMBL" id="CADEPM010000007">
    <property type="protein sequence ID" value="CAB3408653.1"/>
    <property type="molecule type" value="Genomic_DNA"/>
</dbReference>
<dbReference type="InterPro" id="IPR027093">
    <property type="entry name" value="EAF_fam"/>
</dbReference>
<evidence type="ECO:0000313" key="12">
    <source>
        <dbReference type="EMBL" id="CAB3408653.1"/>
    </source>
</evidence>
<dbReference type="Pfam" id="PF09816">
    <property type="entry name" value="EAF"/>
    <property type="match status" value="1"/>
</dbReference>
<accession>A0A8S1F9C9</accession>
<comment type="subcellular location">
    <subcellularLocation>
        <location evidence="1">Nucleus</location>
    </subcellularLocation>
</comment>
<organism evidence="12 13">
    <name type="scientific">Caenorhabditis bovis</name>
    <dbReference type="NCBI Taxonomy" id="2654633"/>
    <lineage>
        <taxon>Eukaryota</taxon>
        <taxon>Metazoa</taxon>
        <taxon>Ecdysozoa</taxon>
        <taxon>Nematoda</taxon>
        <taxon>Chromadorea</taxon>
        <taxon>Rhabditida</taxon>
        <taxon>Rhabditina</taxon>
        <taxon>Rhabditomorpha</taxon>
        <taxon>Rhabditoidea</taxon>
        <taxon>Rhabditidae</taxon>
        <taxon>Peloderinae</taxon>
        <taxon>Caenorhabditis</taxon>
    </lineage>
</organism>
<keyword evidence="4" id="KW-0597">Phosphoprotein</keyword>
<keyword evidence="6" id="KW-0010">Activator</keyword>
<sequence length="237" mass="25924">MTEPNDIPVGSYKLELGSSFMESKRGSTGPTFHTLRYDFKPGSVANETETYIGYGANGDVHVAMPSEGENLSVFKGSKKEAKPKECLLFFDRKTNTVRLEKISSNIQVKKTRDVDPATEASLRNGIERLRASSTQETRTPPKKEQRERESSTSSSSSSGSGSESSSDEESDNEKKNDSSESDDDESALVNELNALKPKTEMQAPVQQRAPPPAENLDPKSITCYGLSLSESSEDDEP</sequence>